<dbReference type="Pfam" id="PF00392">
    <property type="entry name" value="GntR"/>
    <property type="match status" value="1"/>
</dbReference>
<reference evidence="7" key="1">
    <citation type="journal article" date="2019" name="Int. J. Syst. Evol. Microbiol.">
        <title>The Global Catalogue of Microorganisms (GCM) 10K type strain sequencing project: providing services to taxonomists for standard genome sequencing and annotation.</title>
        <authorList>
            <consortium name="The Broad Institute Genomics Platform"/>
            <consortium name="The Broad Institute Genome Sequencing Center for Infectious Disease"/>
            <person name="Wu L."/>
            <person name="Ma J."/>
        </authorList>
    </citation>
    <scope>NUCLEOTIDE SEQUENCE [LARGE SCALE GENOMIC DNA]</scope>
    <source>
        <strain evidence="7">KCTC 42224</strain>
    </source>
</reference>
<name>A0ABV7V8J7_9SPHN</name>
<evidence type="ECO:0000256" key="3">
    <source>
        <dbReference type="ARBA" id="ARBA00023163"/>
    </source>
</evidence>
<dbReference type="PANTHER" id="PTHR43537">
    <property type="entry name" value="TRANSCRIPTIONAL REGULATOR, GNTR FAMILY"/>
    <property type="match status" value="1"/>
</dbReference>
<proteinExistence type="predicted"/>
<dbReference type="RefSeq" id="WP_191326203.1">
    <property type="nucleotide sequence ID" value="NZ_BMZP01000034.1"/>
</dbReference>
<feature type="domain" description="HTH gntR-type" evidence="5">
    <location>
        <begin position="55"/>
        <end position="122"/>
    </location>
</feature>
<dbReference type="PANTHER" id="PTHR43537:SF5">
    <property type="entry name" value="UXU OPERON TRANSCRIPTIONAL REGULATOR"/>
    <property type="match status" value="1"/>
</dbReference>
<dbReference type="InterPro" id="IPR000524">
    <property type="entry name" value="Tscrpt_reg_HTH_GntR"/>
</dbReference>
<dbReference type="PROSITE" id="PS50949">
    <property type="entry name" value="HTH_GNTR"/>
    <property type="match status" value="1"/>
</dbReference>
<dbReference type="SMART" id="SM00345">
    <property type="entry name" value="HTH_GNTR"/>
    <property type="match status" value="1"/>
</dbReference>
<evidence type="ECO:0000313" key="7">
    <source>
        <dbReference type="Proteomes" id="UP001595683"/>
    </source>
</evidence>
<dbReference type="Gene3D" id="1.10.10.10">
    <property type="entry name" value="Winged helix-like DNA-binding domain superfamily/Winged helix DNA-binding domain"/>
    <property type="match status" value="1"/>
</dbReference>
<dbReference type="InterPro" id="IPR036390">
    <property type="entry name" value="WH_DNA-bd_sf"/>
</dbReference>
<evidence type="ECO:0000313" key="6">
    <source>
        <dbReference type="EMBL" id="MFC3673769.1"/>
    </source>
</evidence>
<protein>
    <submittedName>
        <fullName evidence="6">GntR family transcriptional regulator</fullName>
    </submittedName>
</protein>
<dbReference type="Proteomes" id="UP001595683">
    <property type="component" value="Unassembled WGS sequence"/>
</dbReference>
<organism evidence="6 7">
    <name type="scientific">Novosphingobium pokkalii</name>
    <dbReference type="NCBI Taxonomy" id="1770194"/>
    <lineage>
        <taxon>Bacteria</taxon>
        <taxon>Pseudomonadati</taxon>
        <taxon>Pseudomonadota</taxon>
        <taxon>Alphaproteobacteria</taxon>
        <taxon>Sphingomonadales</taxon>
        <taxon>Sphingomonadaceae</taxon>
        <taxon>Novosphingobium</taxon>
    </lineage>
</organism>
<dbReference type="EMBL" id="JBHRYE010000052">
    <property type="protein sequence ID" value="MFC3673769.1"/>
    <property type="molecule type" value="Genomic_DNA"/>
</dbReference>
<sequence>MMRIEMGGMMRPSGTDRSTEGAGKAGARSTTVKTGRSKGGAKRRSDHPLRDQPAIPLRAHAYDSVKQRIIDLTYRPGASLNEAQISADLGIGRTPVHMAIMRLAQEGLIEIIPRRGLIVAPLTIRDIQSLFEARLVNEPAAARLAASRASEEERASLTAGIAEGQALGRNGAREALMAIDQNFHAAVAQATHNSILEQLLRGLHDRARRLYYISWNFDSGLEVDTMAEHRDVVDAIIRRRPDDAEAAMRNHIESSARVFGGLQDTVGDLLRTIR</sequence>
<dbReference type="SUPFAM" id="SSF46785">
    <property type="entry name" value="Winged helix' DNA-binding domain"/>
    <property type="match status" value="1"/>
</dbReference>
<dbReference type="InterPro" id="IPR008920">
    <property type="entry name" value="TF_FadR/GntR_C"/>
</dbReference>
<keyword evidence="1" id="KW-0805">Transcription regulation</keyword>
<dbReference type="SMART" id="SM00895">
    <property type="entry name" value="FCD"/>
    <property type="match status" value="1"/>
</dbReference>
<dbReference type="SUPFAM" id="SSF48008">
    <property type="entry name" value="GntR ligand-binding domain-like"/>
    <property type="match status" value="1"/>
</dbReference>
<dbReference type="InterPro" id="IPR011711">
    <property type="entry name" value="GntR_C"/>
</dbReference>
<evidence type="ECO:0000256" key="2">
    <source>
        <dbReference type="ARBA" id="ARBA00023125"/>
    </source>
</evidence>
<dbReference type="Gene3D" id="1.20.120.530">
    <property type="entry name" value="GntR ligand-binding domain-like"/>
    <property type="match status" value="1"/>
</dbReference>
<keyword evidence="7" id="KW-1185">Reference proteome</keyword>
<feature type="region of interest" description="Disordered" evidence="4">
    <location>
        <begin position="1"/>
        <end position="56"/>
    </location>
</feature>
<gene>
    <name evidence="6" type="ORF">ACFOOT_20310</name>
</gene>
<evidence type="ECO:0000256" key="4">
    <source>
        <dbReference type="SAM" id="MobiDB-lite"/>
    </source>
</evidence>
<comment type="caution">
    <text evidence="6">The sequence shown here is derived from an EMBL/GenBank/DDBJ whole genome shotgun (WGS) entry which is preliminary data.</text>
</comment>
<evidence type="ECO:0000259" key="5">
    <source>
        <dbReference type="PROSITE" id="PS50949"/>
    </source>
</evidence>
<feature type="compositionally biased region" description="Basic residues" evidence="4">
    <location>
        <begin position="35"/>
        <end position="45"/>
    </location>
</feature>
<evidence type="ECO:0000256" key="1">
    <source>
        <dbReference type="ARBA" id="ARBA00023015"/>
    </source>
</evidence>
<dbReference type="CDD" id="cd07377">
    <property type="entry name" value="WHTH_GntR"/>
    <property type="match status" value="1"/>
</dbReference>
<keyword evidence="3" id="KW-0804">Transcription</keyword>
<dbReference type="Pfam" id="PF07729">
    <property type="entry name" value="FCD"/>
    <property type="match status" value="1"/>
</dbReference>
<dbReference type="InterPro" id="IPR036388">
    <property type="entry name" value="WH-like_DNA-bd_sf"/>
</dbReference>
<accession>A0ABV7V8J7</accession>
<keyword evidence="2" id="KW-0238">DNA-binding</keyword>